<name>A0A1I5S1V7_9BACT</name>
<dbReference type="STRING" id="1465490.SAMN05444277_101541"/>
<organism evidence="2 3">
    <name type="scientific">Parafilimonas terrae</name>
    <dbReference type="NCBI Taxonomy" id="1465490"/>
    <lineage>
        <taxon>Bacteria</taxon>
        <taxon>Pseudomonadati</taxon>
        <taxon>Bacteroidota</taxon>
        <taxon>Chitinophagia</taxon>
        <taxon>Chitinophagales</taxon>
        <taxon>Chitinophagaceae</taxon>
        <taxon>Parafilimonas</taxon>
    </lineage>
</organism>
<dbReference type="AlphaFoldDB" id="A0A1I5S1V7"/>
<protein>
    <recommendedName>
        <fullName evidence="4">Outer membrane protein beta-barrel domain-containing protein</fullName>
    </recommendedName>
</protein>
<keyword evidence="1" id="KW-0732">Signal</keyword>
<dbReference type="Proteomes" id="UP000199031">
    <property type="component" value="Unassembled WGS sequence"/>
</dbReference>
<evidence type="ECO:0000313" key="3">
    <source>
        <dbReference type="Proteomes" id="UP000199031"/>
    </source>
</evidence>
<evidence type="ECO:0008006" key="4">
    <source>
        <dbReference type="Google" id="ProtNLM"/>
    </source>
</evidence>
<reference evidence="2 3" key="1">
    <citation type="submission" date="2016-10" db="EMBL/GenBank/DDBJ databases">
        <authorList>
            <person name="de Groot N.N."/>
        </authorList>
    </citation>
    <scope>NUCLEOTIDE SEQUENCE [LARGE SCALE GENOMIC DNA]</scope>
    <source>
        <strain evidence="2 3">DSM 28286</strain>
    </source>
</reference>
<gene>
    <name evidence="2" type="ORF">SAMN05444277_101541</name>
</gene>
<evidence type="ECO:0000313" key="2">
    <source>
        <dbReference type="EMBL" id="SFP64742.1"/>
    </source>
</evidence>
<evidence type="ECO:0000256" key="1">
    <source>
        <dbReference type="SAM" id="SignalP"/>
    </source>
</evidence>
<sequence>MIMKTNLTISTILFTLLSTSCVHYYYAPNTNNVPLFKEKGEGRLQAQFTSTAGQGSTETADGLEIQTAYALGNHSALQLNFFHASGNEEEYGSGSGNYIEAAGGYFKPFAKNHMVFETYSGLGFGNVNNIYKSSYGNYITEDAKTSITKFFVQPSIGFTSRYFNAAFSSKFSFVNLGLKHSTLSKENNLYDYDYVESLRKGKSYFFWEPGLMLRSGFEHVQVIMQLTETVLTNDNEPISNTSFSLGIAIPFNTKLKSHKQ</sequence>
<dbReference type="EMBL" id="FOXQ01000001">
    <property type="protein sequence ID" value="SFP64742.1"/>
    <property type="molecule type" value="Genomic_DNA"/>
</dbReference>
<accession>A0A1I5S1V7</accession>
<proteinExistence type="predicted"/>
<keyword evidence="3" id="KW-1185">Reference proteome</keyword>
<feature type="signal peptide" evidence="1">
    <location>
        <begin position="1"/>
        <end position="24"/>
    </location>
</feature>
<feature type="chain" id="PRO_5011459363" description="Outer membrane protein beta-barrel domain-containing protein" evidence="1">
    <location>
        <begin position="25"/>
        <end position="260"/>
    </location>
</feature>
<dbReference type="PROSITE" id="PS51257">
    <property type="entry name" value="PROKAR_LIPOPROTEIN"/>
    <property type="match status" value="1"/>
</dbReference>